<dbReference type="InterPro" id="IPR001374">
    <property type="entry name" value="R3H_dom"/>
</dbReference>
<dbReference type="SMART" id="SM00393">
    <property type="entry name" value="R3H"/>
    <property type="match status" value="1"/>
</dbReference>
<evidence type="ECO:0000256" key="4">
    <source>
        <dbReference type="ARBA" id="ARBA00022737"/>
    </source>
</evidence>
<comment type="subcellular location">
    <subcellularLocation>
        <location evidence="1">Nucleus</location>
    </subcellularLocation>
</comment>
<dbReference type="Pfam" id="PF01424">
    <property type="entry name" value="R3H"/>
    <property type="match status" value="1"/>
</dbReference>
<dbReference type="GO" id="GO:0000977">
    <property type="term" value="F:RNA polymerase II transcription regulatory region sequence-specific DNA binding"/>
    <property type="evidence" value="ECO:0007669"/>
    <property type="project" value="TreeGrafter"/>
</dbReference>
<proteinExistence type="inferred from homology"/>
<sequence length="1091" mass="121823">MPRTLRNSRKRTNHRNENTARVTSNLSPNAPEFIPIANDETTANQRPHLVIQSMTFCGSSSASNSSGSNSNSSYEVTTTNSSIPEVLNNKGQRDLLINLLNECKVDCVICYERAKNVEQIWNCRNCYQIMHLKCIIVWFIKSHCNAVWRCPACQCEMTGKPKYICFCGTLPNPYHNNVDTPHSCGQVCGLQRKNSNLNYNDCHHKCTLLCHPGPCPQCVVQVLRSCGCGKKRVYAQCGQSTQIVCNNVCLKKLNCQIHECEKICHANNCEPCNKGMSSKVNLNPSEEMLVASNASFSDAILQYNLLPPESVVTEEELRMLGLNPEELFEQSNVHDSYYSTSINYDVGNNLRVSTFLFDNTDESEVDDDDYDDVEENDIDDIDDIMQDIDFGYRSNSNFPVVFSNPLSGYSRENEFEIEYPLTDDDDDDGENVEDNDTGGEEEDNDEDNDTGGEEEDNEVSTPWPDGSGISSSDEESENVHDSTPHSFINDENSDLSDQSDSWNMGDNEMIDVIAVTGSSYSEDSSNSSQSVISLNDSNLSTMCYCGKSKRQVPCTPENAMVVYYSCGSLCEKQLSCKNHLCQKLCHVGQCDPCIALSVNRCPCGKRPLTEDELSNRTLCIQPVPTCDQPCGKPLECGPPESPHLCGQNCHEGPCVRCELKTKYVCKCGSRSKEIKCNSVTSELTCKKKCNKMMSCGKHRCMVVCCNAQEHVCTRTCNGLLNCRQHRCDRVCHSGSCSMCYEASFEELYCRCGNSFISPPVRCGTRPPLCTLPCSREHECGHPATHICHNEDECPPCIALTEKLCFGGHELRFAIPCHIKNVSCGMPCGIPLACKRHTCTKPCHAPPCNTGPCRLPCNLPKSDCSHPCSKPCHNGSCPPIACKIMVSVSCICGNLTEARMCSDPKVIEYRLQVKAQSMSFLDNIVDSSPIIKSYKILECTTECAKLERNRRIALALQIRNPDLSPNVTPRYSDFMKEFAKKDASFCNYVHEKLAELVTNAKQSKQNSRSHSFEVMKFEKRKLIHEYSEHFGCESVAYDAEPNRNVVATALKEKSWLPNYSVVEVVQRESGCPRVNPFASIQKRNTIILNKKF</sequence>
<evidence type="ECO:0000256" key="11">
    <source>
        <dbReference type="SAM" id="MobiDB-lite"/>
    </source>
</evidence>
<keyword evidence="4" id="KW-0677">Repeat</keyword>
<keyword evidence="9" id="KW-0539">Nucleus</keyword>
<keyword evidence="5 10" id="KW-0863">Zinc-finger</keyword>
<accession>A0AAV0XCQ3</accession>
<dbReference type="Gene3D" id="3.30.1370.50">
    <property type="entry name" value="R3H-like domain"/>
    <property type="match status" value="1"/>
</dbReference>
<dbReference type="InterPro" id="IPR000967">
    <property type="entry name" value="Znf_NFX1"/>
</dbReference>
<keyword evidence="7" id="KW-0805">Transcription regulation</keyword>
<evidence type="ECO:0000256" key="5">
    <source>
        <dbReference type="ARBA" id="ARBA00022771"/>
    </source>
</evidence>
<dbReference type="GO" id="GO:0005634">
    <property type="term" value="C:nucleus"/>
    <property type="evidence" value="ECO:0007669"/>
    <property type="project" value="UniProtKB-SubCell"/>
</dbReference>
<dbReference type="InterPro" id="IPR036867">
    <property type="entry name" value="R3H_dom_sf"/>
</dbReference>
<dbReference type="Proteomes" id="UP001160148">
    <property type="component" value="Unassembled WGS sequence"/>
</dbReference>
<dbReference type="GO" id="GO:0000981">
    <property type="term" value="F:DNA-binding transcription factor activity, RNA polymerase II-specific"/>
    <property type="evidence" value="ECO:0007669"/>
    <property type="project" value="TreeGrafter"/>
</dbReference>
<dbReference type="PROSITE" id="PS51061">
    <property type="entry name" value="R3H"/>
    <property type="match status" value="1"/>
</dbReference>
<reference evidence="14 15" key="1">
    <citation type="submission" date="2023-01" db="EMBL/GenBank/DDBJ databases">
        <authorList>
            <person name="Whitehead M."/>
        </authorList>
    </citation>
    <scope>NUCLEOTIDE SEQUENCE [LARGE SCALE GENOMIC DNA]</scope>
</reference>
<evidence type="ECO:0000313" key="15">
    <source>
        <dbReference type="Proteomes" id="UP001160148"/>
    </source>
</evidence>
<comment type="similarity">
    <text evidence="2">Belongs to the NFX1 family.</text>
</comment>
<comment type="caution">
    <text evidence="14">The sequence shown here is derived from an EMBL/GenBank/DDBJ whole genome shotgun (WGS) entry which is preliminary data.</text>
</comment>
<feature type="region of interest" description="Disordered" evidence="11">
    <location>
        <begin position="1"/>
        <end position="31"/>
    </location>
</feature>
<evidence type="ECO:0000256" key="9">
    <source>
        <dbReference type="ARBA" id="ARBA00023242"/>
    </source>
</evidence>
<evidence type="ECO:0000256" key="2">
    <source>
        <dbReference type="ARBA" id="ARBA00007269"/>
    </source>
</evidence>
<dbReference type="SMART" id="SM00438">
    <property type="entry name" value="ZnF_NFX"/>
    <property type="match status" value="9"/>
</dbReference>
<evidence type="ECO:0000256" key="8">
    <source>
        <dbReference type="ARBA" id="ARBA00023163"/>
    </source>
</evidence>
<evidence type="ECO:0000256" key="10">
    <source>
        <dbReference type="PROSITE-ProRule" id="PRU00175"/>
    </source>
</evidence>
<dbReference type="PANTHER" id="PTHR12360:SF12">
    <property type="entry name" value="TRANSCRIPTIONAL REPRESSOR NF-X1"/>
    <property type="match status" value="1"/>
</dbReference>
<dbReference type="AlphaFoldDB" id="A0AAV0XCQ3"/>
<dbReference type="CDD" id="cd02643">
    <property type="entry name" value="R3H_NF-X1"/>
    <property type="match status" value="1"/>
</dbReference>
<evidence type="ECO:0000259" key="12">
    <source>
        <dbReference type="PROSITE" id="PS50089"/>
    </source>
</evidence>
<keyword evidence="6" id="KW-0862">Zinc</keyword>
<feature type="compositionally biased region" description="Polar residues" evidence="11">
    <location>
        <begin position="19"/>
        <end position="28"/>
    </location>
</feature>
<dbReference type="EMBL" id="CARXXK010000004">
    <property type="protein sequence ID" value="CAI6365728.1"/>
    <property type="molecule type" value="Genomic_DNA"/>
</dbReference>
<dbReference type="InterPro" id="IPR001841">
    <property type="entry name" value="Znf_RING"/>
</dbReference>
<dbReference type="PROSITE" id="PS50089">
    <property type="entry name" value="ZF_RING_2"/>
    <property type="match status" value="1"/>
</dbReference>
<dbReference type="InterPro" id="IPR034078">
    <property type="entry name" value="NFX1_fam"/>
</dbReference>
<organism evidence="14 15">
    <name type="scientific">Macrosiphum euphorbiae</name>
    <name type="common">potato aphid</name>
    <dbReference type="NCBI Taxonomy" id="13131"/>
    <lineage>
        <taxon>Eukaryota</taxon>
        <taxon>Metazoa</taxon>
        <taxon>Ecdysozoa</taxon>
        <taxon>Arthropoda</taxon>
        <taxon>Hexapoda</taxon>
        <taxon>Insecta</taxon>
        <taxon>Pterygota</taxon>
        <taxon>Neoptera</taxon>
        <taxon>Paraneoptera</taxon>
        <taxon>Hemiptera</taxon>
        <taxon>Sternorrhyncha</taxon>
        <taxon>Aphidomorpha</taxon>
        <taxon>Aphidoidea</taxon>
        <taxon>Aphididae</taxon>
        <taxon>Macrosiphini</taxon>
        <taxon>Macrosiphum</taxon>
    </lineage>
</organism>
<gene>
    <name evidence="14" type="ORF">MEUPH1_LOCUS20407</name>
</gene>
<dbReference type="CDD" id="cd06008">
    <property type="entry name" value="NF-X1-zinc-finger"/>
    <property type="match status" value="7"/>
</dbReference>
<name>A0AAV0XCQ3_9HEMI</name>
<feature type="compositionally biased region" description="Basic residues" evidence="11">
    <location>
        <begin position="1"/>
        <end position="13"/>
    </location>
</feature>
<evidence type="ECO:0000256" key="1">
    <source>
        <dbReference type="ARBA" id="ARBA00004123"/>
    </source>
</evidence>
<feature type="region of interest" description="Disordered" evidence="11">
    <location>
        <begin position="419"/>
        <end position="504"/>
    </location>
</feature>
<dbReference type="SUPFAM" id="SSF82708">
    <property type="entry name" value="R3H domain"/>
    <property type="match status" value="1"/>
</dbReference>
<dbReference type="GO" id="GO:0000122">
    <property type="term" value="P:negative regulation of transcription by RNA polymerase II"/>
    <property type="evidence" value="ECO:0007669"/>
    <property type="project" value="TreeGrafter"/>
</dbReference>
<protein>
    <recommendedName>
        <fullName evidence="16">Protein shuttle craft</fullName>
    </recommendedName>
</protein>
<dbReference type="PANTHER" id="PTHR12360">
    <property type="entry name" value="NUCLEAR TRANSCRIPTION FACTOR, X-BOX BINDING 1 NFX1"/>
    <property type="match status" value="1"/>
</dbReference>
<keyword evidence="3" id="KW-0479">Metal-binding</keyword>
<dbReference type="InterPro" id="IPR034076">
    <property type="entry name" value="R3H_NF-X1"/>
</dbReference>
<evidence type="ECO:0000259" key="13">
    <source>
        <dbReference type="PROSITE" id="PS51061"/>
    </source>
</evidence>
<feature type="compositionally biased region" description="Acidic residues" evidence="11">
    <location>
        <begin position="419"/>
        <end position="458"/>
    </location>
</feature>
<keyword evidence="8" id="KW-0804">Transcription</keyword>
<evidence type="ECO:0008006" key="16">
    <source>
        <dbReference type="Google" id="ProtNLM"/>
    </source>
</evidence>
<dbReference type="GO" id="GO:0008270">
    <property type="term" value="F:zinc ion binding"/>
    <property type="evidence" value="ECO:0007669"/>
    <property type="project" value="UniProtKB-KW"/>
</dbReference>
<evidence type="ECO:0000313" key="14">
    <source>
        <dbReference type="EMBL" id="CAI6365728.1"/>
    </source>
</evidence>
<evidence type="ECO:0000256" key="3">
    <source>
        <dbReference type="ARBA" id="ARBA00022723"/>
    </source>
</evidence>
<feature type="compositionally biased region" description="Polar residues" evidence="11">
    <location>
        <begin position="484"/>
        <end position="504"/>
    </location>
</feature>
<feature type="domain" description="RING-type" evidence="12">
    <location>
        <begin position="107"/>
        <end position="154"/>
    </location>
</feature>
<evidence type="ECO:0000256" key="6">
    <source>
        <dbReference type="ARBA" id="ARBA00022833"/>
    </source>
</evidence>
<evidence type="ECO:0000256" key="7">
    <source>
        <dbReference type="ARBA" id="ARBA00023015"/>
    </source>
</evidence>
<keyword evidence="15" id="KW-1185">Reference proteome</keyword>
<feature type="domain" description="R3H" evidence="13">
    <location>
        <begin position="986"/>
        <end position="1050"/>
    </location>
</feature>